<comment type="caution">
    <text evidence="1">The sequence shown here is derived from an EMBL/GenBank/DDBJ whole genome shotgun (WGS) entry which is preliminary data.</text>
</comment>
<dbReference type="EMBL" id="BJVI01000011">
    <property type="protein sequence ID" value="GEL17658.1"/>
    <property type="molecule type" value="Genomic_DNA"/>
</dbReference>
<dbReference type="AlphaFoldDB" id="A0A511D433"/>
<organism evidence="1 2">
    <name type="scientific">Pseudonocardia asaccharolytica DSM 44247 = NBRC 16224</name>
    <dbReference type="NCBI Taxonomy" id="1123024"/>
    <lineage>
        <taxon>Bacteria</taxon>
        <taxon>Bacillati</taxon>
        <taxon>Actinomycetota</taxon>
        <taxon>Actinomycetes</taxon>
        <taxon>Pseudonocardiales</taxon>
        <taxon>Pseudonocardiaceae</taxon>
        <taxon>Pseudonocardia</taxon>
    </lineage>
</organism>
<keyword evidence="2" id="KW-1185">Reference proteome</keyword>
<proteinExistence type="predicted"/>
<evidence type="ECO:0000313" key="2">
    <source>
        <dbReference type="Proteomes" id="UP000321328"/>
    </source>
</evidence>
<protein>
    <submittedName>
        <fullName evidence="1">Uncharacterized protein</fullName>
    </submittedName>
</protein>
<dbReference type="OrthoDB" id="3695801at2"/>
<sequence length="112" mass="12603">MSTRMTVNEPGTTAVDSLATWVQAYREACTNRDQWGEIADRAKQQITTHLEQTGAEIGTINGHPAVKWTEVVSRRLNTKALREKDPEIADRYTIETVSRRFALLTPTDTGEQ</sequence>
<reference evidence="1 2" key="1">
    <citation type="submission" date="2019-07" db="EMBL/GenBank/DDBJ databases">
        <title>Whole genome shotgun sequence of Pseudonocardia asaccharolytica NBRC 16224.</title>
        <authorList>
            <person name="Hosoyama A."/>
            <person name="Uohara A."/>
            <person name="Ohji S."/>
            <person name="Ichikawa N."/>
        </authorList>
    </citation>
    <scope>NUCLEOTIDE SEQUENCE [LARGE SCALE GENOMIC DNA]</scope>
    <source>
        <strain evidence="1 2">NBRC 16224</strain>
    </source>
</reference>
<gene>
    <name evidence="1" type="ORF">PA7_14950</name>
</gene>
<dbReference type="RefSeq" id="WP_051233116.1">
    <property type="nucleotide sequence ID" value="NZ_AUII01000013.1"/>
</dbReference>
<evidence type="ECO:0000313" key="1">
    <source>
        <dbReference type="EMBL" id="GEL17658.1"/>
    </source>
</evidence>
<dbReference type="STRING" id="1123024.GCA_000423625_02988"/>
<accession>A0A511D433</accession>
<name>A0A511D433_9PSEU</name>
<dbReference type="Proteomes" id="UP000321328">
    <property type="component" value="Unassembled WGS sequence"/>
</dbReference>